<keyword evidence="2" id="KW-1133">Transmembrane helix</keyword>
<feature type="domain" description="Ancillary SecYEG translocon subunit/Cell division coordinator CpoB TPR" evidence="3">
    <location>
        <begin position="26"/>
        <end position="142"/>
    </location>
</feature>
<dbReference type="eggNOG" id="COG4649">
    <property type="taxonomic scope" value="Bacteria"/>
</dbReference>
<sequence>MTDFFREVDEDVRRERILQFLGRFRFLIGGVILLILAGAVGWRITVSHRLAEAEAMGARYQAAIDLAQQGEGAQALAALKTLSEEAPQGYATLARLRAIDETVASDPVAAAGAYAALAEDSRYPAIFRDLAHLRALYLQVDQLDPKVFEDKAAALAKSDFAFRNSARELLALAALKRKDFDAAGHWLDEIVVDPAAPASMRQRAEAFLGLVQAGKPAYKPAPAPKPESKPETKEQTPSGAVPAPEKTSTETGKP</sequence>
<dbReference type="KEGG" id="bid:Bind_2318"/>
<dbReference type="RefSeq" id="WP_012385284.1">
    <property type="nucleotide sequence ID" value="NC_010581.1"/>
</dbReference>
<protein>
    <recommendedName>
        <fullName evidence="3">Ancillary SecYEG translocon subunit/Cell division coordinator CpoB TPR domain-containing protein</fullName>
    </recommendedName>
</protein>
<gene>
    <name evidence="4" type="ordered locus">Bind_2318</name>
</gene>
<dbReference type="InterPro" id="IPR018704">
    <property type="entry name" value="SecYEG/CpoB_TPR"/>
</dbReference>
<accession>B2IHE6</accession>
<dbReference type="HOGENOM" id="CLU_073302_1_1_5"/>
<keyword evidence="2" id="KW-0812">Transmembrane</keyword>
<dbReference type="EMBL" id="CP001016">
    <property type="protein sequence ID" value="ACB95931.1"/>
    <property type="molecule type" value="Genomic_DNA"/>
</dbReference>
<organism evidence="4 5">
    <name type="scientific">Beijerinckia indica subsp. indica (strain ATCC 9039 / DSM 1715 / NCIMB 8712)</name>
    <dbReference type="NCBI Taxonomy" id="395963"/>
    <lineage>
        <taxon>Bacteria</taxon>
        <taxon>Pseudomonadati</taxon>
        <taxon>Pseudomonadota</taxon>
        <taxon>Alphaproteobacteria</taxon>
        <taxon>Hyphomicrobiales</taxon>
        <taxon>Beijerinckiaceae</taxon>
        <taxon>Beijerinckia</taxon>
    </lineage>
</organism>
<dbReference type="Pfam" id="PF09976">
    <property type="entry name" value="TPR_21"/>
    <property type="match status" value="1"/>
</dbReference>
<reference evidence="4 5" key="2">
    <citation type="journal article" date="2010" name="J. Bacteriol.">
        <title>Complete genome sequence of Beijerinckia indica subsp. indica.</title>
        <authorList>
            <person name="Tamas I."/>
            <person name="Dedysh S.N."/>
            <person name="Liesack W."/>
            <person name="Stott M.B."/>
            <person name="Alam M."/>
            <person name="Murrell J.C."/>
            <person name="Dunfield P.F."/>
        </authorList>
    </citation>
    <scope>NUCLEOTIDE SEQUENCE [LARGE SCALE GENOMIC DNA]</scope>
    <source>
        <strain evidence="5">ATCC 9039 / DSM 1715 / NCIMB 8712</strain>
    </source>
</reference>
<dbReference type="STRING" id="395963.Bind_2318"/>
<evidence type="ECO:0000256" key="1">
    <source>
        <dbReference type="SAM" id="MobiDB-lite"/>
    </source>
</evidence>
<evidence type="ECO:0000256" key="2">
    <source>
        <dbReference type="SAM" id="Phobius"/>
    </source>
</evidence>
<keyword evidence="5" id="KW-1185">Reference proteome</keyword>
<reference evidence="5" key="1">
    <citation type="submission" date="2008-03" db="EMBL/GenBank/DDBJ databases">
        <title>Complete sequence of chromosome of Beijerinckia indica subsp. indica ATCC 9039.</title>
        <authorList>
            <consortium name="US DOE Joint Genome Institute"/>
            <person name="Copeland A."/>
            <person name="Lucas S."/>
            <person name="Lapidus A."/>
            <person name="Glavina del Rio T."/>
            <person name="Dalin E."/>
            <person name="Tice H."/>
            <person name="Bruce D."/>
            <person name="Goodwin L."/>
            <person name="Pitluck S."/>
            <person name="LaButti K."/>
            <person name="Schmutz J."/>
            <person name="Larimer F."/>
            <person name="Land M."/>
            <person name="Hauser L."/>
            <person name="Kyrpides N."/>
            <person name="Mikhailova N."/>
            <person name="Dunfield P.F."/>
            <person name="Dedysh S.N."/>
            <person name="Liesack W."/>
            <person name="Saw J.H."/>
            <person name="Alam M."/>
            <person name="Chen Y."/>
            <person name="Murrell J.C."/>
            <person name="Richardson P."/>
        </authorList>
    </citation>
    <scope>NUCLEOTIDE SEQUENCE [LARGE SCALE GENOMIC DNA]</scope>
    <source>
        <strain evidence="5">ATCC 9039 / DSM 1715 / NCIMB 8712</strain>
    </source>
</reference>
<evidence type="ECO:0000313" key="4">
    <source>
        <dbReference type="EMBL" id="ACB95931.1"/>
    </source>
</evidence>
<evidence type="ECO:0000259" key="3">
    <source>
        <dbReference type="Pfam" id="PF09976"/>
    </source>
</evidence>
<proteinExistence type="predicted"/>
<evidence type="ECO:0000313" key="5">
    <source>
        <dbReference type="Proteomes" id="UP000001695"/>
    </source>
</evidence>
<feature type="transmembrane region" description="Helical" evidence="2">
    <location>
        <begin position="24"/>
        <end position="42"/>
    </location>
</feature>
<dbReference type="AlphaFoldDB" id="B2IHE6"/>
<keyword evidence="2" id="KW-0472">Membrane</keyword>
<dbReference type="OrthoDB" id="7173339at2"/>
<dbReference type="Proteomes" id="UP000001695">
    <property type="component" value="Chromosome"/>
</dbReference>
<feature type="region of interest" description="Disordered" evidence="1">
    <location>
        <begin position="217"/>
        <end position="254"/>
    </location>
</feature>
<name>B2IHE6_BEII9</name>